<keyword evidence="3" id="KW-1185">Reference proteome</keyword>
<dbReference type="SUPFAM" id="SSF56672">
    <property type="entry name" value="DNA/RNA polymerases"/>
    <property type="match status" value="1"/>
</dbReference>
<dbReference type="PANTHER" id="PTHR37984:SF5">
    <property type="entry name" value="PROTEIN NYNRIN-LIKE"/>
    <property type="match status" value="1"/>
</dbReference>
<dbReference type="InterPro" id="IPR043502">
    <property type="entry name" value="DNA/RNA_pol_sf"/>
</dbReference>
<dbReference type="InterPro" id="IPR000477">
    <property type="entry name" value="RT_dom"/>
</dbReference>
<feature type="domain" description="Reverse transcriptase" evidence="1">
    <location>
        <begin position="1"/>
        <end position="68"/>
    </location>
</feature>
<dbReference type="PANTHER" id="PTHR37984">
    <property type="entry name" value="PROTEIN CBG26694"/>
    <property type="match status" value="1"/>
</dbReference>
<reference evidence="2 3" key="1">
    <citation type="submission" date="2024-04" db="EMBL/GenBank/DDBJ databases">
        <authorList>
            <person name="Fracassetti M."/>
        </authorList>
    </citation>
    <scope>NUCLEOTIDE SEQUENCE [LARGE SCALE GENOMIC DNA]</scope>
</reference>
<dbReference type="InterPro" id="IPR043128">
    <property type="entry name" value="Rev_trsase/Diguanyl_cyclase"/>
</dbReference>
<organism evidence="2 3">
    <name type="scientific">Linum trigynum</name>
    <dbReference type="NCBI Taxonomy" id="586398"/>
    <lineage>
        <taxon>Eukaryota</taxon>
        <taxon>Viridiplantae</taxon>
        <taxon>Streptophyta</taxon>
        <taxon>Embryophyta</taxon>
        <taxon>Tracheophyta</taxon>
        <taxon>Spermatophyta</taxon>
        <taxon>Magnoliopsida</taxon>
        <taxon>eudicotyledons</taxon>
        <taxon>Gunneridae</taxon>
        <taxon>Pentapetalae</taxon>
        <taxon>rosids</taxon>
        <taxon>fabids</taxon>
        <taxon>Malpighiales</taxon>
        <taxon>Linaceae</taxon>
        <taxon>Linum</taxon>
    </lineage>
</organism>
<evidence type="ECO:0000259" key="1">
    <source>
        <dbReference type="PROSITE" id="PS50878"/>
    </source>
</evidence>
<dbReference type="InterPro" id="IPR050951">
    <property type="entry name" value="Retrovirus_Pol_polyprotein"/>
</dbReference>
<dbReference type="Proteomes" id="UP001497516">
    <property type="component" value="Chromosome 3"/>
</dbReference>
<sequence>MIDLVFSRQIGRNIEAYINDLIVKNKEGRSHLEDLRETFETLRQHGLHFNPLKCVFGAEARKFMGFMITKCGIEVDAKQMTAAQQKPMPRNTTEIQYLNGKLAALGRFISRSADKCAAFFQTLKTAPNSHGH</sequence>
<dbReference type="AlphaFoldDB" id="A0AAV2DZ19"/>
<evidence type="ECO:0000313" key="2">
    <source>
        <dbReference type="EMBL" id="CAL1378789.1"/>
    </source>
</evidence>
<evidence type="ECO:0000313" key="3">
    <source>
        <dbReference type="Proteomes" id="UP001497516"/>
    </source>
</evidence>
<proteinExistence type="predicted"/>
<dbReference type="EMBL" id="OZ034816">
    <property type="protein sequence ID" value="CAL1378789.1"/>
    <property type="molecule type" value="Genomic_DNA"/>
</dbReference>
<gene>
    <name evidence="2" type="ORF">LTRI10_LOCUS20344</name>
</gene>
<dbReference type="PROSITE" id="PS50878">
    <property type="entry name" value="RT_POL"/>
    <property type="match status" value="1"/>
</dbReference>
<protein>
    <recommendedName>
        <fullName evidence="1">Reverse transcriptase domain-containing protein</fullName>
    </recommendedName>
</protein>
<dbReference type="Gene3D" id="3.30.70.270">
    <property type="match status" value="1"/>
</dbReference>
<name>A0AAV2DZ19_9ROSI</name>
<accession>A0AAV2DZ19</accession>